<dbReference type="OrthoDB" id="4056191at2"/>
<dbReference type="STRING" id="909626.AQJ91_06250"/>
<gene>
    <name evidence="1" type="ORF">AQJ91_06250</name>
</gene>
<proteinExistence type="predicted"/>
<name>A0A101V483_9ACTN</name>
<keyword evidence="2" id="KW-1185">Reference proteome</keyword>
<comment type="caution">
    <text evidence="1">The sequence shown here is derived from an EMBL/GenBank/DDBJ whole genome shotgun (WGS) entry which is preliminary data.</text>
</comment>
<dbReference type="EMBL" id="LMXB01000019">
    <property type="protein sequence ID" value="KUO22166.1"/>
    <property type="molecule type" value="Genomic_DNA"/>
</dbReference>
<sequence length="297" mass="32343">MPLPLIRLSISPTNGTAHHGVMVGTEPLTVCATHATDLALIAENTAHSLCQSCTRAWLILTTHPHPGGEPDLRPAVGTGKSATAHRPIPGHLLGYCGKPLDARPTSARRVCANCSSLAAALERFHRLAGEVSLLFEGSCPRDEDVLWAPNGRGNLVTGHRRHAASGTAWCGTLLSGPNPDASTECAPCRRAWRNERDRRSTVLPRMRSRARWWHQRRNVETFSGRAADLNNGDVYTVSGCPDQHHVLTVTHPARGRRLAALVYLPGQDEIVELGIHHDRLLVIERPQPPEAGMPRLS</sequence>
<evidence type="ECO:0000313" key="1">
    <source>
        <dbReference type="EMBL" id="KUO22166.1"/>
    </source>
</evidence>
<dbReference type="Proteomes" id="UP000053260">
    <property type="component" value="Unassembled WGS sequence"/>
</dbReference>
<organism evidence="1 2">
    <name type="scientific">Streptomyces dysideae</name>
    <dbReference type="NCBI Taxonomy" id="909626"/>
    <lineage>
        <taxon>Bacteria</taxon>
        <taxon>Bacillati</taxon>
        <taxon>Actinomycetota</taxon>
        <taxon>Actinomycetes</taxon>
        <taxon>Kitasatosporales</taxon>
        <taxon>Streptomycetaceae</taxon>
        <taxon>Streptomyces</taxon>
    </lineage>
</organism>
<evidence type="ECO:0000313" key="2">
    <source>
        <dbReference type="Proteomes" id="UP000053260"/>
    </source>
</evidence>
<dbReference type="RefSeq" id="WP_067017165.1">
    <property type="nucleotide sequence ID" value="NZ_KQ949076.1"/>
</dbReference>
<accession>A0A101V483</accession>
<dbReference type="AlphaFoldDB" id="A0A101V483"/>
<protein>
    <submittedName>
        <fullName evidence="1">Uncharacterized protein</fullName>
    </submittedName>
</protein>
<reference evidence="1 2" key="1">
    <citation type="submission" date="2015-10" db="EMBL/GenBank/DDBJ databases">
        <title>Draft genome sequence of Streptomyces sp. RV15, isolated from a marine sponge.</title>
        <authorList>
            <person name="Ruckert C."/>
            <person name="Abdelmohsen U.R."/>
            <person name="Winkler A."/>
            <person name="Hentschel U."/>
            <person name="Kalinowski J."/>
            <person name="Kampfer P."/>
            <person name="Glaeser S."/>
        </authorList>
    </citation>
    <scope>NUCLEOTIDE SEQUENCE [LARGE SCALE GENOMIC DNA]</scope>
    <source>
        <strain evidence="1 2">RV15</strain>
    </source>
</reference>